<accession>A0A504J101</accession>
<reference evidence="1 2" key="1">
    <citation type="submission" date="2019-06" db="EMBL/GenBank/DDBJ databases">
        <authorList>
            <person name="Meng X."/>
        </authorList>
    </citation>
    <scope>NUCLEOTIDE SEQUENCE [LARGE SCALE GENOMIC DNA]</scope>
    <source>
        <strain evidence="1 2">M625</strain>
    </source>
</reference>
<dbReference type="OrthoDB" id="114943at2"/>
<sequence length="198" mass="23228">MKDKYNYLLKLRNATKVAHNQVEKLTEGNDLIKNPSKDKYIYFLITHYLFREEIFHHIISAEKTEGFKIGCLEREKATMEAIIKDLNILGVETQKPQKKLESQSALFSLGMYYVMKGASMGNNLIFNELKNNLDFLSWNATNFLETSQQDFLNSWKSFRKELLIQLHNNYDEIEKGSLKGFQLYGQLYSQSKEIMKFV</sequence>
<evidence type="ECO:0000313" key="1">
    <source>
        <dbReference type="EMBL" id="TPN84507.1"/>
    </source>
</evidence>
<comment type="caution">
    <text evidence="1">The sequence shown here is derived from an EMBL/GenBank/DDBJ whole genome shotgun (WGS) entry which is preliminary data.</text>
</comment>
<name>A0A504J101_9FLAO</name>
<dbReference type="GO" id="GO:0006788">
    <property type="term" value="P:heme oxidation"/>
    <property type="evidence" value="ECO:0007669"/>
    <property type="project" value="InterPro"/>
</dbReference>
<dbReference type="SUPFAM" id="SSF48613">
    <property type="entry name" value="Heme oxygenase-like"/>
    <property type="match status" value="1"/>
</dbReference>
<organism evidence="1 2">
    <name type="scientific">Aquimarina algicola</name>
    <dbReference type="NCBI Taxonomy" id="2589995"/>
    <lineage>
        <taxon>Bacteria</taxon>
        <taxon>Pseudomonadati</taxon>
        <taxon>Bacteroidota</taxon>
        <taxon>Flavobacteriia</taxon>
        <taxon>Flavobacteriales</taxon>
        <taxon>Flavobacteriaceae</taxon>
        <taxon>Aquimarina</taxon>
    </lineage>
</organism>
<dbReference type="Proteomes" id="UP000315540">
    <property type="component" value="Unassembled WGS sequence"/>
</dbReference>
<proteinExistence type="predicted"/>
<dbReference type="RefSeq" id="WP_140594842.1">
    <property type="nucleotide sequence ID" value="NZ_VFWZ01000005.1"/>
</dbReference>
<dbReference type="Gene3D" id="1.20.910.10">
    <property type="entry name" value="Heme oxygenase-like"/>
    <property type="match status" value="1"/>
</dbReference>
<dbReference type="AlphaFoldDB" id="A0A504J101"/>
<gene>
    <name evidence="1" type="ORF">FHK87_16370</name>
</gene>
<keyword evidence="2" id="KW-1185">Reference proteome</keyword>
<dbReference type="InterPro" id="IPR016084">
    <property type="entry name" value="Haem_Oase-like_multi-hlx"/>
</dbReference>
<dbReference type="Pfam" id="PF01126">
    <property type="entry name" value="Heme_oxygenase"/>
    <property type="match status" value="1"/>
</dbReference>
<dbReference type="EMBL" id="VFWZ01000005">
    <property type="protein sequence ID" value="TPN84507.1"/>
    <property type="molecule type" value="Genomic_DNA"/>
</dbReference>
<dbReference type="InterPro" id="IPR016053">
    <property type="entry name" value="Haem_Oase-like"/>
</dbReference>
<protein>
    <submittedName>
        <fullName evidence="1">Biliverdin-producing heme oxygenase</fullName>
    </submittedName>
</protein>
<dbReference type="GO" id="GO:0004392">
    <property type="term" value="F:heme oxygenase (decyclizing) activity"/>
    <property type="evidence" value="ECO:0007669"/>
    <property type="project" value="InterPro"/>
</dbReference>
<evidence type="ECO:0000313" key="2">
    <source>
        <dbReference type="Proteomes" id="UP000315540"/>
    </source>
</evidence>